<organism evidence="2">
    <name type="scientific">Staphylococcus sp. 693-7</name>
    <dbReference type="NCBI Taxonomy" id="678944"/>
    <lineage>
        <taxon>Bacteria</taxon>
        <taxon>Bacillati</taxon>
        <taxon>Bacillota</taxon>
        <taxon>Bacilli</taxon>
        <taxon>Bacillales</taxon>
        <taxon>Staphylococcaceae</taxon>
        <taxon>Staphylococcus</taxon>
    </lineage>
</organism>
<evidence type="ECO:0000256" key="1">
    <source>
        <dbReference type="SAM" id="MobiDB-lite"/>
    </source>
</evidence>
<feature type="region of interest" description="Disordered" evidence="1">
    <location>
        <begin position="24"/>
        <end position="47"/>
    </location>
</feature>
<sequence length="47" mass="5488">MINLLKSYSENAQFIKQLINKDDTNKSITNDNNNKDNQINEDINTFI</sequence>
<accession>D2JDP1</accession>
<reference evidence="2" key="2">
    <citation type="submission" date="2009-12" db="EMBL/GenBank/DDBJ databases">
        <authorList>
            <person name="Summers A.O."/>
            <person name="Shearer J."/>
            <person name="Wireman J."/>
        </authorList>
    </citation>
    <scope>NUCLEOTIDE SEQUENCE</scope>
    <source>
        <strain evidence="2">693-7</strain>
        <plasmid evidence="2">SAP044A</plasmid>
    </source>
</reference>
<feature type="compositionally biased region" description="Low complexity" evidence="1">
    <location>
        <begin position="26"/>
        <end position="47"/>
    </location>
</feature>
<reference evidence="2" key="1">
    <citation type="submission" date="2009-08" db="EMBL/GenBank/DDBJ databases">
        <authorList>
            <person name="Gill J."/>
            <person name="Borman J."/>
            <person name="Shetty J."/>
            <person name="Hostetler J."/>
            <person name="Durkin S."/>
            <person name="Montgomery B."/>
        </authorList>
    </citation>
    <scope>NUCLEOTIDE SEQUENCE</scope>
    <source>
        <strain evidence="2">693-7</strain>
        <plasmid evidence="2">SAP044A</plasmid>
    </source>
</reference>
<dbReference type="AlphaFoldDB" id="D2JDP1"/>
<gene>
    <name evidence="2" type="ORF">SAP044A_040</name>
</gene>
<name>D2JDP1_9STAP</name>
<protein>
    <submittedName>
        <fullName evidence="2">Uncharacterized protein</fullName>
    </submittedName>
</protein>
<evidence type="ECO:0000313" key="2">
    <source>
        <dbReference type="EMBL" id="ADA62698.1"/>
    </source>
</evidence>
<keyword evidence="2" id="KW-0614">Plasmid</keyword>
<geneLocation type="plasmid" evidence="2">
    <name>SAP044A</name>
</geneLocation>
<proteinExistence type="predicted"/>
<dbReference type="EMBL" id="GQ900476">
    <property type="protein sequence ID" value="ADA62698.1"/>
    <property type="molecule type" value="Genomic_DNA"/>
</dbReference>